<dbReference type="GO" id="GO:0005737">
    <property type="term" value="C:cytoplasm"/>
    <property type="evidence" value="ECO:0007669"/>
    <property type="project" value="UniProtKB-SubCell"/>
</dbReference>
<gene>
    <name evidence="9 12" type="primary">rnc</name>
    <name evidence="12" type="ORF">HXX08_04820</name>
    <name evidence="13" type="ORF">OZ401_000312</name>
</gene>
<dbReference type="NCBIfam" id="TIGR02191">
    <property type="entry name" value="RNaseIII"/>
    <property type="match status" value="1"/>
</dbReference>
<comment type="cofactor">
    <cofactor evidence="9">
        <name>Mg(2+)</name>
        <dbReference type="ChEBI" id="CHEBI:18420"/>
    </cofactor>
</comment>
<dbReference type="Pfam" id="PF14622">
    <property type="entry name" value="Ribonucleas_3_3"/>
    <property type="match status" value="1"/>
</dbReference>
<dbReference type="EMBL" id="CP128399">
    <property type="protein sequence ID" value="WJW67064.1"/>
    <property type="molecule type" value="Genomic_DNA"/>
</dbReference>
<comment type="caution">
    <text evidence="9">Lacks conserved residue(s) required for the propagation of feature annotation.</text>
</comment>
<keyword evidence="9" id="KW-0819">tRNA processing</keyword>
<evidence type="ECO:0000259" key="10">
    <source>
        <dbReference type="PROSITE" id="PS50137"/>
    </source>
</evidence>
<dbReference type="CDD" id="cd10845">
    <property type="entry name" value="DSRM_RNAse_III_family"/>
    <property type="match status" value="1"/>
</dbReference>
<keyword evidence="9" id="KW-0699">rRNA-binding</keyword>
<reference evidence="13" key="2">
    <citation type="journal article" date="2024" name="Nature">
        <title>Anoxygenic phototroph of the Chloroflexota uses a type I reaction centre.</title>
        <authorList>
            <person name="Tsuji J.M."/>
            <person name="Shaw N.A."/>
            <person name="Nagashima S."/>
            <person name="Venkiteswaran J.J."/>
            <person name="Schiff S.L."/>
            <person name="Watanabe T."/>
            <person name="Fukui M."/>
            <person name="Hanada S."/>
            <person name="Tank M."/>
            <person name="Neufeld J.D."/>
        </authorList>
    </citation>
    <scope>NUCLEOTIDE SEQUENCE</scope>
    <source>
        <strain evidence="13">L227-S17</strain>
    </source>
</reference>
<keyword evidence="4 9" id="KW-0507">mRNA processing</keyword>
<dbReference type="GO" id="GO:0019843">
    <property type="term" value="F:rRNA binding"/>
    <property type="evidence" value="ECO:0007669"/>
    <property type="project" value="UniProtKB-KW"/>
</dbReference>
<dbReference type="PROSITE" id="PS50142">
    <property type="entry name" value="RNASE_3_2"/>
    <property type="match status" value="1"/>
</dbReference>
<dbReference type="InterPro" id="IPR036389">
    <property type="entry name" value="RNase_III_sf"/>
</dbReference>
<dbReference type="CDD" id="cd00593">
    <property type="entry name" value="RIBOc"/>
    <property type="match status" value="1"/>
</dbReference>
<dbReference type="HAMAP" id="MF_00104">
    <property type="entry name" value="RNase_III"/>
    <property type="match status" value="1"/>
</dbReference>
<dbReference type="InterPro" id="IPR014720">
    <property type="entry name" value="dsRBD_dom"/>
</dbReference>
<dbReference type="GO" id="GO:0010468">
    <property type="term" value="P:regulation of gene expression"/>
    <property type="evidence" value="ECO:0007669"/>
    <property type="project" value="TreeGrafter"/>
</dbReference>
<dbReference type="SMART" id="SM00535">
    <property type="entry name" value="RIBOc"/>
    <property type="match status" value="1"/>
</dbReference>
<evidence type="ECO:0000256" key="4">
    <source>
        <dbReference type="ARBA" id="ARBA00022664"/>
    </source>
</evidence>
<dbReference type="GO" id="GO:0003725">
    <property type="term" value="F:double-stranded RNA binding"/>
    <property type="evidence" value="ECO:0007669"/>
    <property type="project" value="TreeGrafter"/>
</dbReference>
<dbReference type="Proteomes" id="UP000521676">
    <property type="component" value="Unassembled WGS sequence"/>
</dbReference>
<keyword evidence="8 9" id="KW-0694">RNA-binding</keyword>
<keyword evidence="5 9" id="KW-0540">Nuclease</keyword>
<comment type="function">
    <text evidence="9">Digests double-stranded RNA. Involved in the processing of primary rRNA transcript to yield the immediate precursors to the large and small rRNAs (23S and 16S). Processes some mRNAs, and tRNAs when they are encoded in the rRNA operon. Processes pre-crRNA and tracrRNA of type II CRISPR loci if present in the organism.</text>
</comment>
<evidence type="ECO:0000256" key="8">
    <source>
        <dbReference type="ARBA" id="ARBA00022884"/>
    </source>
</evidence>
<dbReference type="SMART" id="SM00358">
    <property type="entry name" value="DSRM"/>
    <property type="match status" value="1"/>
</dbReference>
<keyword evidence="7 9" id="KW-0378">Hydrolase</keyword>
<dbReference type="Pfam" id="PF00035">
    <property type="entry name" value="dsrm"/>
    <property type="match status" value="1"/>
</dbReference>
<dbReference type="GO" id="GO:0006397">
    <property type="term" value="P:mRNA processing"/>
    <property type="evidence" value="ECO:0007669"/>
    <property type="project" value="UniProtKB-UniRule"/>
</dbReference>
<dbReference type="Gene3D" id="3.30.160.20">
    <property type="match status" value="1"/>
</dbReference>
<keyword evidence="6 9" id="KW-0255">Endonuclease</keyword>
<proteinExistence type="inferred from homology"/>
<keyword evidence="9" id="KW-0460">Magnesium</keyword>
<keyword evidence="9" id="KW-0963">Cytoplasm</keyword>
<evidence type="ECO:0000256" key="2">
    <source>
        <dbReference type="ARBA" id="ARBA00010183"/>
    </source>
</evidence>
<dbReference type="Proteomes" id="UP001431572">
    <property type="component" value="Chromosome 1"/>
</dbReference>
<dbReference type="GO" id="GO:0008033">
    <property type="term" value="P:tRNA processing"/>
    <property type="evidence" value="ECO:0007669"/>
    <property type="project" value="UniProtKB-KW"/>
</dbReference>
<evidence type="ECO:0000256" key="1">
    <source>
        <dbReference type="ARBA" id="ARBA00000109"/>
    </source>
</evidence>
<evidence type="ECO:0000259" key="11">
    <source>
        <dbReference type="PROSITE" id="PS50142"/>
    </source>
</evidence>
<dbReference type="GO" id="GO:0006364">
    <property type="term" value="P:rRNA processing"/>
    <property type="evidence" value="ECO:0007669"/>
    <property type="project" value="UniProtKB-UniRule"/>
</dbReference>
<evidence type="ECO:0000313" key="14">
    <source>
        <dbReference type="Proteomes" id="UP000521676"/>
    </source>
</evidence>
<evidence type="ECO:0000256" key="9">
    <source>
        <dbReference type="HAMAP-Rule" id="MF_00104"/>
    </source>
</evidence>
<dbReference type="InterPro" id="IPR011907">
    <property type="entry name" value="RNase_III"/>
</dbReference>
<evidence type="ECO:0000313" key="13">
    <source>
        <dbReference type="EMBL" id="WJW67064.1"/>
    </source>
</evidence>
<dbReference type="RefSeq" id="WP_341468959.1">
    <property type="nucleotide sequence ID" value="NZ_CP128399.1"/>
</dbReference>
<keyword evidence="3 9" id="KW-0698">rRNA processing</keyword>
<feature type="binding site" evidence="9">
    <location>
        <position position="124"/>
    </location>
    <ligand>
        <name>Mg(2+)</name>
        <dbReference type="ChEBI" id="CHEBI:18420"/>
    </ligand>
</feature>
<comment type="catalytic activity">
    <reaction evidence="1 9">
        <text>Endonucleolytic cleavage to 5'-phosphomonoester.</text>
        <dbReference type="EC" id="3.1.26.3"/>
    </reaction>
</comment>
<sequence length="232" mass="25904">MIISDDLVDLEKRLGLEFNNKALLQLALIHRSYLNEKGGMLESNERLEFLGDAILGAIVAEYLYHTFPDQSEGGLTDLRSALVRRETLAKWAATFEVGEFLLLGKGEANTGGRSRPAILSATFETILGAMYLDKGIKQVTEWLLPLVSAELQVILQENRHLNYKTRLQVEIQRLHHIAPVYELIETSGPEHHPNFVVEVKLGDQVLGRGSGTTKQQAQQEAARAALEFLEKS</sequence>
<dbReference type="EMBL" id="JACATZ010000001">
    <property type="protein sequence ID" value="NWJ45185.1"/>
    <property type="molecule type" value="Genomic_DNA"/>
</dbReference>
<evidence type="ECO:0000256" key="6">
    <source>
        <dbReference type="ARBA" id="ARBA00022759"/>
    </source>
</evidence>
<comment type="similarity">
    <text evidence="2">Belongs to the ribonuclease III family.</text>
</comment>
<feature type="active site" evidence="9">
    <location>
        <position position="124"/>
    </location>
</feature>
<dbReference type="EC" id="3.1.26.3" evidence="9"/>
<dbReference type="FunFam" id="1.10.1520.10:FF:000001">
    <property type="entry name" value="Ribonuclease 3"/>
    <property type="match status" value="1"/>
</dbReference>
<dbReference type="Gene3D" id="1.10.1520.10">
    <property type="entry name" value="Ribonuclease III domain"/>
    <property type="match status" value="1"/>
</dbReference>
<evidence type="ECO:0000256" key="3">
    <source>
        <dbReference type="ARBA" id="ARBA00022552"/>
    </source>
</evidence>
<protein>
    <recommendedName>
        <fullName evidence="9">Ribonuclease 3</fullName>
        <ecNumber evidence="9">3.1.26.3</ecNumber>
    </recommendedName>
    <alternativeName>
        <fullName evidence="9">Ribonuclease III</fullName>
        <shortName evidence="9">RNase III</shortName>
    </alternativeName>
</protein>
<comment type="subunit">
    <text evidence="9">Homodimer.</text>
</comment>
<keyword evidence="15" id="KW-1185">Reference proteome</keyword>
<evidence type="ECO:0000256" key="5">
    <source>
        <dbReference type="ARBA" id="ARBA00022722"/>
    </source>
</evidence>
<comment type="subcellular location">
    <subcellularLocation>
        <location evidence="9">Cytoplasm</location>
    </subcellularLocation>
</comment>
<dbReference type="GO" id="GO:0004525">
    <property type="term" value="F:ribonuclease III activity"/>
    <property type="evidence" value="ECO:0007669"/>
    <property type="project" value="UniProtKB-UniRule"/>
</dbReference>
<feature type="domain" description="DRBM" evidence="10">
    <location>
        <begin position="162"/>
        <end position="231"/>
    </location>
</feature>
<feature type="binding site" evidence="9">
    <location>
        <position position="48"/>
    </location>
    <ligand>
        <name>Mg(2+)</name>
        <dbReference type="ChEBI" id="CHEBI:18420"/>
    </ligand>
</feature>
<feature type="active site" evidence="9">
    <location>
        <position position="52"/>
    </location>
</feature>
<evidence type="ECO:0000256" key="7">
    <source>
        <dbReference type="ARBA" id="ARBA00022801"/>
    </source>
</evidence>
<feature type="domain" description="RNase III" evidence="11">
    <location>
        <begin position="7"/>
        <end position="135"/>
    </location>
</feature>
<dbReference type="SUPFAM" id="SSF69065">
    <property type="entry name" value="RNase III domain-like"/>
    <property type="match status" value="1"/>
</dbReference>
<reference evidence="12 14" key="1">
    <citation type="submission" date="2020-06" db="EMBL/GenBank/DDBJ databases">
        <title>Anoxygenic phototrophic Chloroflexota member uses a Type I reaction center.</title>
        <authorList>
            <person name="Tsuji J.M."/>
            <person name="Shaw N.A."/>
            <person name="Nagashima S."/>
            <person name="Venkiteswaran J."/>
            <person name="Schiff S.L."/>
            <person name="Hanada S."/>
            <person name="Tank M."/>
            <person name="Neufeld J.D."/>
        </authorList>
    </citation>
    <scope>NUCLEOTIDE SEQUENCE [LARGE SCALE GENOMIC DNA]</scope>
    <source>
        <strain evidence="12">L227-S17</strain>
    </source>
</reference>
<dbReference type="PANTHER" id="PTHR11207:SF0">
    <property type="entry name" value="RIBONUCLEASE 3"/>
    <property type="match status" value="1"/>
</dbReference>
<organism evidence="12 14">
    <name type="scientific">Candidatus Chlorohelix allophototropha</name>
    <dbReference type="NCBI Taxonomy" id="3003348"/>
    <lineage>
        <taxon>Bacteria</taxon>
        <taxon>Bacillati</taxon>
        <taxon>Chloroflexota</taxon>
        <taxon>Chloroflexia</taxon>
        <taxon>Candidatus Chloroheliales</taxon>
        <taxon>Candidatus Chloroheliaceae</taxon>
        <taxon>Candidatus Chlorohelix</taxon>
    </lineage>
</organism>
<dbReference type="PANTHER" id="PTHR11207">
    <property type="entry name" value="RIBONUCLEASE III"/>
    <property type="match status" value="1"/>
</dbReference>
<name>A0A8T7M317_9CHLR</name>
<dbReference type="PROSITE" id="PS00517">
    <property type="entry name" value="RNASE_3_1"/>
    <property type="match status" value="1"/>
</dbReference>
<accession>A0A8T7M317</accession>
<evidence type="ECO:0000313" key="15">
    <source>
        <dbReference type="Proteomes" id="UP001431572"/>
    </source>
</evidence>
<keyword evidence="9" id="KW-0479">Metal-binding</keyword>
<evidence type="ECO:0000313" key="12">
    <source>
        <dbReference type="EMBL" id="NWJ45185.1"/>
    </source>
</evidence>
<dbReference type="SUPFAM" id="SSF54768">
    <property type="entry name" value="dsRNA-binding domain-like"/>
    <property type="match status" value="1"/>
</dbReference>
<dbReference type="GO" id="GO:0046872">
    <property type="term" value="F:metal ion binding"/>
    <property type="evidence" value="ECO:0007669"/>
    <property type="project" value="UniProtKB-KW"/>
</dbReference>
<dbReference type="AlphaFoldDB" id="A0A8T7M317"/>
<dbReference type="InterPro" id="IPR000999">
    <property type="entry name" value="RNase_III_dom"/>
</dbReference>
<dbReference type="PROSITE" id="PS50137">
    <property type="entry name" value="DS_RBD"/>
    <property type="match status" value="1"/>
</dbReference>